<name>A0A3S5AE07_9PLAT</name>
<keyword evidence="3" id="KW-1185">Reference proteome</keyword>
<evidence type="ECO:0000313" key="2">
    <source>
        <dbReference type="EMBL" id="VEL26842.1"/>
    </source>
</evidence>
<comment type="caution">
    <text evidence="2">The sequence shown here is derived from an EMBL/GenBank/DDBJ whole genome shotgun (WGS) entry which is preliminary data.</text>
</comment>
<reference evidence="2" key="1">
    <citation type="submission" date="2018-11" db="EMBL/GenBank/DDBJ databases">
        <authorList>
            <consortium name="Pathogen Informatics"/>
        </authorList>
    </citation>
    <scope>NUCLEOTIDE SEQUENCE</scope>
</reference>
<proteinExistence type="predicted"/>
<accession>A0A3S5AE07</accession>
<gene>
    <name evidence="2" type="ORF">PXEA_LOCUS20282</name>
</gene>
<organism evidence="2 3">
    <name type="scientific">Protopolystoma xenopodis</name>
    <dbReference type="NCBI Taxonomy" id="117903"/>
    <lineage>
        <taxon>Eukaryota</taxon>
        <taxon>Metazoa</taxon>
        <taxon>Spiralia</taxon>
        <taxon>Lophotrochozoa</taxon>
        <taxon>Platyhelminthes</taxon>
        <taxon>Monogenea</taxon>
        <taxon>Polyopisthocotylea</taxon>
        <taxon>Polystomatidea</taxon>
        <taxon>Polystomatidae</taxon>
        <taxon>Protopolystoma</taxon>
    </lineage>
</organism>
<feature type="region of interest" description="Disordered" evidence="1">
    <location>
        <begin position="1"/>
        <end position="28"/>
    </location>
</feature>
<evidence type="ECO:0000313" key="3">
    <source>
        <dbReference type="Proteomes" id="UP000784294"/>
    </source>
</evidence>
<evidence type="ECO:0000256" key="1">
    <source>
        <dbReference type="SAM" id="MobiDB-lite"/>
    </source>
</evidence>
<protein>
    <submittedName>
        <fullName evidence="2">Uncharacterized protein</fullName>
    </submittedName>
</protein>
<dbReference type="AlphaFoldDB" id="A0A3S5AE07"/>
<dbReference type="Proteomes" id="UP000784294">
    <property type="component" value="Unassembled WGS sequence"/>
</dbReference>
<dbReference type="EMBL" id="CAAALY010083088">
    <property type="protein sequence ID" value="VEL26842.1"/>
    <property type="molecule type" value="Genomic_DNA"/>
</dbReference>
<sequence length="55" mass="5714">MLEHTGLGHFSPAPPPRSGDLSTPVASPTDRALAATSVARLASSFPFLPIDTRVV</sequence>